<dbReference type="GO" id="GO:0006543">
    <property type="term" value="P:L-glutamine catabolic process"/>
    <property type="evidence" value="ECO:0007669"/>
    <property type="project" value="TreeGrafter"/>
</dbReference>
<sequence>MQLLLNKLIDKNKFWANHGKVADYIPELGKMDSRKLGIAVVDTGGKIYRAGDYKTKFTVQSISKPIVLLLALMDNGEEVFNKVGKEPTGDAFNSIIKLETLNPSKPLNPMINAGAIAVTSLIKGKTKEERFQRILNLFRKISKNPHMDINFEVYLSEKKTGDRNRSIAYFLRDLGIIHGDVEDVLDLYFRQCSIEVTCEDIANMGMFLANQGIDRESGDAIVPKHLTQIVKTFMVTCGMYDASGEFAINVGIPAKSGVSGGIMCSVPNKMGIGVIGPALDHKGNSIAGVKLLEDLAKELKLSIF</sequence>
<dbReference type="EC" id="3.5.1.2" evidence="3 6"/>
<dbReference type="InterPro" id="IPR012338">
    <property type="entry name" value="Beta-lactam/transpept-like"/>
</dbReference>
<dbReference type="RefSeq" id="WP_073148176.1">
    <property type="nucleotide sequence ID" value="NZ_FRAG01000011.1"/>
</dbReference>
<feature type="binding site" evidence="6">
    <location>
        <position position="61"/>
    </location>
    <ligand>
        <name>substrate</name>
    </ligand>
</feature>
<dbReference type="FunFam" id="3.40.710.10:FF:000005">
    <property type="entry name" value="Glutaminase"/>
    <property type="match status" value="1"/>
</dbReference>
<comment type="subunit">
    <text evidence="2 6">Homotetramer.</text>
</comment>
<keyword evidence="4 6" id="KW-0378">Hydrolase</keyword>
<reference evidence="7 8" key="1">
    <citation type="submission" date="2016-11" db="EMBL/GenBank/DDBJ databases">
        <authorList>
            <person name="Jaros S."/>
            <person name="Januszkiewicz K."/>
            <person name="Wedrychowicz H."/>
        </authorList>
    </citation>
    <scope>NUCLEOTIDE SEQUENCE [LARGE SCALE GENOMIC DNA]</scope>
    <source>
        <strain evidence="7 8">DSM 15212</strain>
    </source>
</reference>
<name>A0A1M6MMY6_PARC5</name>
<comment type="similarity">
    <text evidence="1 6">Belongs to the glutaminase family.</text>
</comment>
<feature type="binding site" evidence="6">
    <location>
        <position position="164"/>
    </location>
    <ligand>
        <name>substrate</name>
    </ligand>
</feature>
<accession>A0A1M6MMY6</accession>
<dbReference type="InterPro" id="IPR015868">
    <property type="entry name" value="Glutaminase"/>
</dbReference>
<feature type="binding site" evidence="6">
    <location>
        <position position="188"/>
    </location>
    <ligand>
        <name>substrate</name>
    </ligand>
</feature>
<evidence type="ECO:0000256" key="1">
    <source>
        <dbReference type="ARBA" id="ARBA00011076"/>
    </source>
</evidence>
<evidence type="ECO:0000313" key="7">
    <source>
        <dbReference type="EMBL" id="SHJ84750.1"/>
    </source>
</evidence>
<proteinExistence type="inferred from homology"/>
<evidence type="ECO:0000256" key="5">
    <source>
        <dbReference type="ARBA" id="ARBA00049534"/>
    </source>
</evidence>
<evidence type="ECO:0000256" key="6">
    <source>
        <dbReference type="HAMAP-Rule" id="MF_00313"/>
    </source>
</evidence>
<dbReference type="HAMAP" id="MF_00313">
    <property type="entry name" value="Glutaminase"/>
    <property type="match status" value="1"/>
</dbReference>
<dbReference type="Proteomes" id="UP000184465">
    <property type="component" value="Unassembled WGS sequence"/>
</dbReference>
<dbReference type="STRING" id="1121301.SAMN02745912_01325"/>
<feature type="binding site" evidence="6">
    <location>
        <position position="240"/>
    </location>
    <ligand>
        <name>substrate</name>
    </ligand>
</feature>
<keyword evidence="6" id="KW-0007">Acetylation</keyword>
<dbReference type="AlphaFoldDB" id="A0A1M6MMY6"/>
<gene>
    <name evidence="6" type="primary">glsA</name>
    <name evidence="7" type="ORF">SAMN02745912_01325</name>
</gene>
<comment type="catalytic activity">
    <reaction evidence="5 6">
        <text>L-glutamine + H2O = L-glutamate + NH4(+)</text>
        <dbReference type="Rhea" id="RHEA:15889"/>
        <dbReference type="ChEBI" id="CHEBI:15377"/>
        <dbReference type="ChEBI" id="CHEBI:28938"/>
        <dbReference type="ChEBI" id="CHEBI:29985"/>
        <dbReference type="ChEBI" id="CHEBI:58359"/>
        <dbReference type="EC" id="3.5.1.2"/>
    </reaction>
</comment>
<dbReference type="PANTHER" id="PTHR12544">
    <property type="entry name" value="GLUTAMINASE"/>
    <property type="match status" value="1"/>
</dbReference>
<dbReference type="OrthoDB" id="9788822at2"/>
<feature type="binding site" evidence="6">
    <location>
        <position position="258"/>
    </location>
    <ligand>
        <name>substrate</name>
    </ligand>
</feature>
<evidence type="ECO:0000256" key="4">
    <source>
        <dbReference type="ARBA" id="ARBA00022801"/>
    </source>
</evidence>
<evidence type="ECO:0000256" key="3">
    <source>
        <dbReference type="ARBA" id="ARBA00012918"/>
    </source>
</evidence>
<evidence type="ECO:0000313" key="8">
    <source>
        <dbReference type="Proteomes" id="UP000184465"/>
    </source>
</evidence>
<dbReference type="EMBL" id="FRAG01000011">
    <property type="protein sequence ID" value="SHJ84750.1"/>
    <property type="molecule type" value="Genomic_DNA"/>
</dbReference>
<dbReference type="NCBIfam" id="TIGR03814">
    <property type="entry name" value="Gln_ase"/>
    <property type="match status" value="1"/>
</dbReference>
<feature type="binding site" evidence="6">
    <location>
        <position position="157"/>
    </location>
    <ligand>
        <name>substrate</name>
    </ligand>
</feature>
<dbReference type="PANTHER" id="PTHR12544:SF29">
    <property type="entry name" value="GLUTAMINASE"/>
    <property type="match status" value="1"/>
</dbReference>
<dbReference type="GO" id="GO:0004359">
    <property type="term" value="F:glutaminase activity"/>
    <property type="evidence" value="ECO:0007669"/>
    <property type="project" value="UniProtKB-UniRule"/>
</dbReference>
<organism evidence="7 8">
    <name type="scientific">Paramaledivibacter caminithermalis (strain DSM 15212 / CIP 107654 / DViRD3)</name>
    <name type="common">Clostridium caminithermale</name>
    <dbReference type="NCBI Taxonomy" id="1121301"/>
    <lineage>
        <taxon>Bacteria</taxon>
        <taxon>Bacillati</taxon>
        <taxon>Bacillota</taxon>
        <taxon>Clostridia</taxon>
        <taxon>Peptostreptococcales</taxon>
        <taxon>Caminicellaceae</taxon>
        <taxon>Paramaledivibacter</taxon>
    </lineage>
</organism>
<feature type="binding site" evidence="6">
    <location>
        <position position="112"/>
    </location>
    <ligand>
        <name>substrate</name>
    </ligand>
</feature>
<evidence type="ECO:0000256" key="2">
    <source>
        <dbReference type="ARBA" id="ARBA00011881"/>
    </source>
</evidence>
<dbReference type="GO" id="GO:0006537">
    <property type="term" value="P:glutamate biosynthetic process"/>
    <property type="evidence" value="ECO:0007669"/>
    <property type="project" value="TreeGrafter"/>
</dbReference>
<protein>
    <recommendedName>
        <fullName evidence="3 6">Glutaminase</fullName>
        <ecNumber evidence="3 6">3.5.1.2</ecNumber>
    </recommendedName>
</protein>
<dbReference type="Pfam" id="PF04960">
    <property type="entry name" value="Glutaminase"/>
    <property type="match status" value="1"/>
</dbReference>
<dbReference type="SUPFAM" id="SSF56601">
    <property type="entry name" value="beta-lactamase/transpeptidase-like"/>
    <property type="match status" value="1"/>
</dbReference>
<dbReference type="Gene3D" id="3.40.710.10">
    <property type="entry name" value="DD-peptidase/beta-lactamase superfamily"/>
    <property type="match status" value="1"/>
</dbReference>
<keyword evidence="8" id="KW-1185">Reference proteome</keyword>